<feature type="compositionally biased region" description="Low complexity" evidence="1">
    <location>
        <begin position="152"/>
        <end position="163"/>
    </location>
</feature>
<dbReference type="HOGENOM" id="CLU_052060_1_1_1"/>
<feature type="compositionally biased region" description="Acidic residues" evidence="1">
    <location>
        <begin position="268"/>
        <end position="279"/>
    </location>
</feature>
<evidence type="ECO:0000313" key="3">
    <source>
        <dbReference type="Proteomes" id="UP000053328"/>
    </source>
</evidence>
<feature type="compositionally biased region" description="Basic residues" evidence="1">
    <location>
        <begin position="310"/>
        <end position="319"/>
    </location>
</feature>
<keyword evidence="3" id="KW-1185">Reference proteome</keyword>
<feature type="region of interest" description="Disordered" evidence="1">
    <location>
        <begin position="230"/>
        <end position="436"/>
    </location>
</feature>
<dbReference type="GeneID" id="27336913"/>
<dbReference type="RefSeq" id="XP_016232769.1">
    <property type="nucleotide sequence ID" value="XM_016384146.1"/>
</dbReference>
<gene>
    <name evidence="2" type="ORF">PV08_09830</name>
</gene>
<feature type="region of interest" description="Disordered" evidence="1">
    <location>
        <begin position="99"/>
        <end position="188"/>
    </location>
</feature>
<organism evidence="2 3">
    <name type="scientific">Exophiala spinifera</name>
    <dbReference type="NCBI Taxonomy" id="91928"/>
    <lineage>
        <taxon>Eukaryota</taxon>
        <taxon>Fungi</taxon>
        <taxon>Dikarya</taxon>
        <taxon>Ascomycota</taxon>
        <taxon>Pezizomycotina</taxon>
        <taxon>Eurotiomycetes</taxon>
        <taxon>Chaetothyriomycetidae</taxon>
        <taxon>Chaetothyriales</taxon>
        <taxon>Herpotrichiellaceae</taxon>
        <taxon>Exophiala</taxon>
    </lineage>
</organism>
<feature type="compositionally biased region" description="Polar residues" evidence="1">
    <location>
        <begin position="104"/>
        <end position="137"/>
    </location>
</feature>
<feature type="compositionally biased region" description="Polar residues" evidence="1">
    <location>
        <begin position="320"/>
        <end position="336"/>
    </location>
</feature>
<evidence type="ECO:0000313" key="2">
    <source>
        <dbReference type="EMBL" id="KIW12553.1"/>
    </source>
</evidence>
<name>A0A0D2B0Z8_9EURO</name>
<feature type="compositionally biased region" description="Basic residues" evidence="1">
    <location>
        <begin position="426"/>
        <end position="436"/>
    </location>
</feature>
<sequence length="436" mass="47447">MPVYLVHGFRWPREGFSGIRVHAIVHNLDDVSTEYIQNEHSRANILDSFHRLYPDIMKELEGPGRSLEFVEQYNPDDVDGPYAASQPYAYVGDKVVTIAGRPGSGNNPPQTSSIPNPTSPTQPSVAAPGQNTDTSATAAVLGGEKESGVTHSTTTTAATATSSPLKSRANTQPSGGKRAGPEETDLSLNVEDVIATGPGLTNKAWEALADLRDKIAPNEKIGWWVVYNGDPERAFDDYDDDDGDEDYDEDDEYGDEEYDYEANAYGNGDDDDEGYELADDERGVQYRGTTTKSVIPRTTATPPPPPSSSSRRKQGHPHSRGSSQQLRPLTASTGTPPTRPMTAPSAGASDTYPPPMPLPLSATSPLIPQPQWQQQQQQQQPQQSGLTALPVRPNFVDQKPKPDTKGKQKEGSREPVKPKETNKTLGLRRKLFGRRG</sequence>
<feature type="compositionally biased region" description="Acidic residues" evidence="1">
    <location>
        <begin position="237"/>
        <end position="260"/>
    </location>
</feature>
<dbReference type="Proteomes" id="UP000053328">
    <property type="component" value="Unassembled WGS sequence"/>
</dbReference>
<protein>
    <submittedName>
        <fullName evidence="2">Uncharacterized protein</fullName>
    </submittedName>
</protein>
<accession>A0A0D2B0Z8</accession>
<dbReference type="VEuPathDB" id="FungiDB:PV08_09830"/>
<dbReference type="AlphaFoldDB" id="A0A0D2B0Z8"/>
<feature type="compositionally biased region" description="Low complexity" evidence="1">
    <location>
        <begin position="369"/>
        <end position="383"/>
    </location>
</feature>
<reference evidence="2 3" key="1">
    <citation type="submission" date="2015-01" db="EMBL/GenBank/DDBJ databases">
        <title>The Genome Sequence of Exophiala spinifera CBS89968.</title>
        <authorList>
            <consortium name="The Broad Institute Genomics Platform"/>
            <person name="Cuomo C."/>
            <person name="de Hoog S."/>
            <person name="Gorbushina A."/>
            <person name="Stielow B."/>
            <person name="Teixiera M."/>
            <person name="Abouelleil A."/>
            <person name="Chapman S.B."/>
            <person name="Priest M."/>
            <person name="Young S.K."/>
            <person name="Wortman J."/>
            <person name="Nusbaum C."/>
            <person name="Birren B."/>
        </authorList>
    </citation>
    <scope>NUCLEOTIDE SEQUENCE [LARGE SCALE GENOMIC DNA]</scope>
    <source>
        <strain evidence="2 3">CBS 89968</strain>
    </source>
</reference>
<proteinExistence type="predicted"/>
<evidence type="ECO:0000256" key="1">
    <source>
        <dbReference type="SAM" id="MobiDB-lite"/>
    </source>
</evidence>
<dbReference type="STRING" id="91928.A0A0D2B0Z8"/>
<feature type="compositionally biased region" description="Basic and acidic residues" evidence="1">
    <location>
        <begin position="398"/>
        <end position="422"/>
    </location>
</feature>
<dbReference type="EMBL" id="KN847498">
    <property type="protein sequence ID" value="KIW12553.1"/>
    <property type="molecule type" value="Genomic_DNA"/>
</dbReference>
<feature type="compositionally biased region" description="Polar residues" evidence="1">
    <location>
        <begin position="164"/>
        <end position="174"/>
    </location>
</feature>
<dbReference type="OrthoDB" id="371463at2759"/>